<reference evidence="1 2" key="1">
    <citation type="submission" date="2020-07" db="EMBL/GenBank/DDBJ databases">
        <title>Pseudogemmobacter sp. nov., isolated from poultry manure in Taiwan.</title>
        <authorList>
            <person name="Lin S.-Y."/>
            <person name="Tang Y.-S."/>
            <person name="Young C.-C."/>
        </authorList>
    </citation>
    <scope>NUCLEOTIDE SEQUENCE [LARGE SCALE GENOMIC DNA]</scope>
    <source>
        <strain evidence="1 2">CC-YST710</strain>
    </source>
</reference>
<accession>A0ABS8CI96</accession>
<gene>
    <name evidence="1" type="ORF">H0485_03615</name>
</gene>
<dbReference type="RefSeq" id="WP_226934008.1">
    <property type="nucleotide sequence ID" value="NZ_JACDXX010000003.1"/>
</dbReference>
<proteinExistence type="predicted"/>
<protein>
    <submittedName>
        <fullName evidence="1">Uncharacterized protein</fullName>
    </submittedName>
</protein>
<evidence type="ECO:0000313" key="2">
    <source>
        <dbReference type="Proteomes" id="UP001198571"/>
    </source>
</evidence>
<evidence type="ECO:0000313" key="1">
    <source>
        <dbReference type="EMBL" id="MCB5409099.1"/>
    </source>
</evidence>
<comment type="caution">
    <text evidence="1">The sequence shown here is derived from an EMBL/GenBank/DDBJ whole genome shotgun (WGS) entry which is preliminary data.</text>
</comment>
<name>A0ABS8CI96_9RHOB</name>
<dbReference type="EMBL" id="JACDXX010000003">
    <property type="protein sequence ID" value="MCB5409099.1"/>
    <property type="molecule type" value="Genomic_DNA"/>
</dbReference>
<organism evidence="1 2">
    <name type="scientific">Pseudogemmobacter faecipullorum</name>
    <dbReference type="NCBI Taxonomy" id="2755041"/>
    <lineage>
        <taxon>Bacteria</taxon>
        <taxon>Pseudomonadati</taxon>
        <taxon>Pseudomonadota</taxon>
        <taxon>Alphaproteobacteria</taxon>
        <taxon>Rhodobacterales</taxon>
        <taxon>Paracoccaceae</taxon>
        <taxon>Pseudogemmobacter</taxon>
    </lineage>
</organism>
<dbReference type="Proteomes" id="UP001198571">
    <property type="component" value="Unassembled WGS sequence"/>
</dbReference>
<sequence length="105" mass="10739">MSLSALETRLAALAAAGETISYGSLARDLGLRMAALTSALETLMQADLAARRPLRAALCRARLGSGLPARGFFDHAAALGLVIADHDAFIAAERAALFAAASQGS</sequence>
<keyword evidence="2" id="KW-1185">Reference proteome</keyword>